<feature type="transmembrane region" description="Helical" evidence="1">
    <location>
        <begin position="55"/>
        <end position="73"/>
    </location>
</feature>
<reference evidence="3 4" key="1">
    <citation type="submission" date="2020-04" db="EMBL/GenBank/DDBJ databases">
        <title>Knoellia sp. isolate from air conditioner.</title>
        <authorList>
            <person name="Chea S."/>
            <person name="Kim D.-U."/>
        </authorList>
    </citation>
    <scope>NUCLEOTIDE SEQUENCE [LARGE SCALE GENOMIC DNA]</scope>
    <source>
        <strain evidence="3 4">DB2414S</strain>
    </source>
</reference>
<dbReference type="RefSeq" id="WP_171241598.1">
    <property type="nucleotide sequence ID" value="NZ_JABEPQ010000001.1"/>
</dbReference>
<dbReference type="PANTHER" id="PTHR36834">
    <property type="entry name" value="MEMBRANE PROTEIN-RELATED"/>
    <property type="match status" value="1"/>
</dbReference>
<evidence type="ECO:0000259" key="2">
    <source>
        <dbReference type="Pfam" id="PF04892"/>
    </source>
</evidence>
<gene>
    <name evidence="3" type="ORF">HJG52_00265</name>
</gene>
<keyword evidence="1" id="KW-0472">Membrane</keyword>
<feature type="transmembrane region" description="Helical" evidence="1">
    <location>
        <begin position="156"/>
        <end position="175"/>
    </location>
</feature>
<evidence type="ECO:0000313" key="3">
    <source>
        <dbReference type="EMBL" id="NNM44442.1"/>
    </source>
</evidence>
<feature type="transmembrane region" description="Helical" evidence="1">
    <location>
        <begin position="93"/>
        <end position="115"/>
    </location>
</feature>
<comment type="caution">
    <text evidence="3">The sequence shown here is derived from an EMBL/GenBank/DDBJ whole genome shotgun (WGS) entry which is preliminary data.</text>
</comment>
<feature type="transmembrane region" description="Helical" evidence="1">
    <location>
        <begin position="127"/>
        <end position="144"/>
    </location>
</feature>
<dbReference type="InterPro" id="IPR006976">
    <property type="entry name" value="VanZ-like"/>
</dbReference>
<dbReference type="AlphaFoldDB" id="A0A849HAQ6"/>
<evidence type="ECO:0000313" key="4">
    <source>
        <dbReference type="Proteomes" id="UP000588586"/>
    </source>
</evidence>
<dbReference type="EMBL" id="JABEPQ010000001">
    <property type="protein sequence ID" value="NNM44442.1"/>
    <property type="molecule type" value="Genomic_DNA"/>
</dbReference>
<dbReference type="Pfam" id="PF04892">
    <property type="entry name" value="VanZ"/>
    <property type="match status" value="1"/>
</dbReference>
<keyword evidence="4" id="KW-1185">Reference proteome</keyword>
<dbReference type="PANTHER" id="PTHR36834:SF1">
    <property type="entry name" value="INTEGRAL MEMBRANE PROTEIN"/>
    <property type="match status" value="1"/>
</dbReference>
<accession>A0A849HAQ6</accession>
<dbReference type="Proteomes" id="UP000588586">
    <property type="component" value="Unassembled WGS sequence"/>
</dbReference>
<feature type="transmembrane region" description="Helical" evidence="1">
    <location>
        <begin position="20"/>
        <end position="43"/>
    </location>
</feature>
<organism evidence="3 4">
    <name type="scientific">Knoellia koreensis</name>
    <dbReference type="NCBI Taxonomy" id="2730921"/>
    <lineage>
        <taxon>Bacteria</taxon>
        <taxon>Bacillati</taxon>
        <taxon>Actinomycetota</taxon>
        <taxon>Actinomycetes</taxon>
        <taxon>Micrococcales</taxon>
        <taxon>Intrasporangiaceae</taxon>
        <taxon>Knoellia</taxon>
    </lineage>
</organism>
<dbReference type="InterPro" id="IPR053150">
    <property type="entry name" value="Teicoplanin_resist-assoc"/>
</dbReference>
<proteinExistence type="predicted"/>
<evidence type="ECO:0000256" key="1">
    <source>
        <dbReference type="SAM" id="Phobius"/>
    </source>
</evidence>
<feature type="domain" description="VanZ-like" evidence="2">
    <location>
        <begin position="84"/>
        <end position="170"/>
    </location>
</feature>
<sequence>MTGGFVLDAQSWTSTVTGVVALTVAVLPLALLAVCALAGGRIGSGVRARVAWRRSFAEVALVYGTVPGVWLTMLPGGPAEYAAVSLEPLRDLATMSTFQVVGNLLLLAALGFFAPVRFAGLATFPRVVLLAGAVSTLIEVMQHVLELGRVSSVDDILLNTAGATIAATLSWPWWARRRRPIPEPRPLAPLARR</sequence>
<keyword evidence="1" id="KW-0812">Transmembrane</keyword>
<protein>
    <submittedName>
        <fullName evidence="3">VanZ family protein</fullName>
    </submittedName>
</protein>
<name>A0A849HAQ6_9MICO</name>
<keyword evidence="1" id="KW-1133">Transmembrane helix</keyword>